<keyword evidence="2" id="KW-1185">Reference proteome</keyword>
<evidence type="ECO:0000313" key="2">
    <source>
        <dbReference type="Proteomes" id="UP000073492"/>
    </source>
</evidence>
<name>A0A139I6S7_9PEZI</name>
<sequence>MPTDPFFDSICSAENIENTSFCYPYPPGNSALSYRRPRIMATASIAVVAIGMTRHTALQISSIFDNTPYYVAAVLDFAEAPEQYRFSPQNLGAVLYSLKPRPRALVTGTAVDEETVRSIEPVWEDYKARLGQDGIRRSCWVALSRFHGQPGPPPPGIADEIMRQLDAAFR</sequence>
<organism evidence="1 2">
    <name type="scientific">Pseudocercospora musae</name>
    <dbReference type="NCBI Taxonomy" id="113226"/>
    <lineage>
        <taxon>Eukaryota</taxon>
        <taxon>Fungi</taxon>
        <taxon>Dikarya</taxon>
        <taxon>Ascomycota</taxon>
        <taxon>Pezizomycotina</taxon>
        <taxon>Dothideomycetes</taxon>
        <taxon>Dothideomycetidae</taxon>
        <taxon>Mycosphaerellales</taxon>
        <taxon>Mycosphaerellaceae</taxon>
        <taxon>Pseudocercospora</taxon>
    </lineage>
</organism>
<dbReference type="AlphaFoldDB" id="A0A139I6S7"/>
<evidence type="ECO:0000313" key="1">
    <source>
        <dbReference type="EMBL" id="KXT10394.1"/>
    </source>
</evidence>
<dbReference type="OrthoDB" id="268593at2759"/>
<comment type="caution">
    <text evidence="1">The sequence shown here is derived from an EMBL/GenBank/DDBJ whole genome shotgun (WGS) entry which is preliminary data.</text>
</comment>
<proteinExistence type="predicted"/>
<reference evidence="1 2" key="1">
    <citation type="submission" date="2015-07" db="EMBL/GenBank/DDBJ databases">
        <title>Comparative genomics of the Sigatoka disease complex on banana suggests a link between parallel evolutionary changes in Pseudocercospora fijiensis and Pseudocercospora eumusae and increased virulence on the banana host.</title>
        <authorList>
            <person name="Chang T.-C."/>
            <person name="Salvucci A."/>
            <person name="Crous P.W."/>
            <person name="Stergiopoulos I."/>
        </authorList>
    </citation>
    <scope>NUCLEOTIDE SEQUENCE [LARGE SCALE GENOMIC DNA]</scope>
    <source>
        <strain evidence="1 2">CBS 116634</strain>
    </source>
</reference>
<gene>
    <name evidence="1" type="ORF">AC579_1200</name>
</gene>
<protein>
    <submittedName>
        <fullName evidence="1">Uncharacterized protein</fullName>
    </submittedName>
</protein>
<dbReference type="EMBL" id="LFZO01000264">
    <property type="protein sequence ID" value="KXT10394.1"/>
    <property type="molecule type" value="Genomic_DNA"/>
</dbReference>
<dbReference type="Proteomes" id="UP000073492">
    <property type="component" value="Unassembled WGS sequence"/>
</dbReference>
<accession>A0A139I6S7</accession>